<feature type="compositionally biased region" description="Low complexity" evidence="5">
    <location>
        <begin position="278"/>
        <end position="291"/>
    </location>
</feature>
<name>A0AAD7EZZ9_9AGAR</name>
<dbReference type="Pfam" id="PF12737">
    <property type="entry name" value="Mating_C"/>
    <property type="match status" value="1"/>
</dbReference>
<dbReference type="InterPro" id="IPR024441">
    <property type="entry name" value="Homeodomain1_C"/>
</dbReference>
<evidence type="ECO:0000256" key="3">
    <source>
        <dbReference type="ARBA" id="ARBA00023155"/>
    </source>
</evidence>
<evidence type="ECO:0000259" key="7">
    <source>
        <dbReference type="Pfam" id="PF12737"/>
    </source>
</evidence>
<evidence type="ECO:0000313" key="8">
    <source>
        <dbReference type="EMBL" id="KAJ7361551.1"/>
    </source>
</evidence>
<dbReference type="GO" id="GO:0003677">
    <property type="term" value="F:DNA binding"/>
    <property type="evidence" value="ECO:0007669"/>
    <property type="project" value="UniProtKB-KW"/>
</dbReference>
<dbReference type="InterPro" id="IPR001356">
    <property type="entry name" value="HD"/>
</dbReference>
<evidence type="ECO:0000256" key="5">
    <source>
        <dbReference type="SAM" id="MobiDB-lite"/>
    </source>
</evidence>
<keyword evidence="9" id="KW-1185">Reference proteome</keyword>
<dbReference type="CDD" id="cd00086">
    <property type="entry name" value="homeodomain"/>
    <property type="match status" value="1"/>
</dbReference>
<evidence type="ECO:0000256" key="1">
    <source>
        <dbReference type="ARBA" id="ARBA00005800"/>
    </source>
</evidence>
<evidence type="ECO:0000313" key="9">
    <source>
        <dbReference type="Proteomes" id="UP001218218"/>
    </source>
</evidence>
<dbReference type="Gene3D" id="1.10.10.60">
    <property type="entry name" value="Homeodomain-like"/>
    <property type="match status" value="1"/>
</dbReference>
<dbReference type="EMBL" id="JARIHO010000005">
    <property type="protein sequence ID" value="KAJ7361551.1"/>
    <property type="molecule type" value="Genomic_DNA"/>
</dbReference>
<feature type="domain" description="Mating-type protein C-terminal" evidence="7">
    <location>
        <begin position="208"/>
        <end position="337"/>
    </location>
</feature>
<protein>
    <submittedName>
        <fullName evidence="8">Uncharacterized protein</fullName>
    </submittedName>
</protein>
<dbReference type="GO" id="GO:0006355">
    <property type="term" value="P:regulation of DNA-templated transcription"/>
    <property type="evidence" value="ECO:0007669"/>
    <property type="project" value="InterPro"/>
</dbReference>
<evidence type="ECO:0000256" key="2">
    <source>
        <dbReference type="ARBA" id="ARBA00023125"/>
    </source>
</evidence>
<dbReference type="InterPro" id="IPR008422">
    <property type="entry name" value="KN_HD"/>
</dbReference>
<organism evidence="8 9">
    <name type="scientific">Mycena albidolilacea</name>
    <dbReference type="NCBI Taxonomy" id="1033008"/>
    <lineage>
        <taxon>Eukaryota</taxon>
        <taxon>Fungi</taxon>
        <taxon>Dikarya</taxon>
        <taxon>Basidiomycota</taxon>
        <taxon>Agaricomycotina</taxon>
        <taxon>Agaricomycetes</taxon>
        <taxon>Agaricomycetidae</taxon>
        <taxon>Agaricales</taxon>
        <taxon>Marasmiineae</taxon>
        <taxon>Mycenaceae</taxon>
        <taxon>Mycena</taxon>
    </lineage>
</organism>
<feature type="region of interest" description="Disordered" evidence="5">
    <location>
        <begin position="271"/>
        <end position="369"/>
    </location>
</feature>
<evidence type="ECO:0000259" key="6">
    <source>
        <dbReference type="Pfam" id="PF05920"/>
    </source>
</evidence>
<dbReference type="AlphaFoldDB" id="A0AAD7EZZ9"/>
<sequence>MSPPTIHQRLLDIESEFLRILSTHDEETAAALSLKWAQLITDLQAASLAGLLDDNTAALAHTIASEISIVSDSFILRESASTKVTADLTKDVEDMFANLDLNDSASHPSLSIPHGSRSDPSLPPYIEPAYKWLLKHLHNPYPKKEVKERIADETGSSIERISDWFVDVRRRMGWNALLREEFGRKRVDLIDAATRFYLHPNRKYPLSPDIHGKFVQMEAFAQDMYAAKLVPSALSNKLTAAVKDLTPERQEEAHLQRLRKAQAKRDVAKLGVYPSPPASGASSPVSDPGASTSYSGRKRARSEASSDDDEDSLSKRFRTDGAFALPSPPSSSYSSPAGRKRRLSDADAAPSSKRMRTNRAASDPIPATVSLSGTPDLLADWFSSDQPGDTNLFQPNQLLDIKFFDPSEYDLSEETAAPAQPAVETTTTLSPTELDTVSFELPEMSPDFEHLFNFDGFALDQSFAPYSAAPPLDMYTGPVVYEAPSFAEHFTGYDEGYITQQSALADPNAVFDPVLAGFEPPLVYSALPDGKAAGRMISGLLDQQQQRKNQTEYGVYQPISC</sequence>
<comment type="similarity">
    <text evidence="1">Belongs to the TALE/M-ATYP homeobox family.</text>
</comment>
<feature type="domain" description="KN homeodomain" evidence="6">
    <location>
        <begin position="132"/>
        <end position="171"/>
    </location>
</feature>
<evidence type="ECO:0000256" key="4">
    <source>
        <dbReference type="ARBA" id="ARBA00023242"/>
    </source>
</evidence>
<dbReference type="SUPFAM" id="SSF46689">
    <property type="entry name" value="Homeodomain-like"/>
    <property type="match status" value="1"/>
</dbReference>
<keyword evidence="4" id="KW-0539">Nucleus</keyword>
<comment type="caution">
    <text evidence="8">The sequence shown here is derived from an EMBL/GenBank/DDBJ whole genome shotgun (WGS) entry which is preliminary data.</text>
</comment>
<keyword evidence="3" id="KW-0371">Homeobox</keyword>
<reference evidence="8" key="1">
    <citation type="submission" date="2023-03" db="EMBL/GenBank/DDBJ databases">
        <title>Massive genome expansion in bonnet fungi (Mycena s.s.) driven by repeated elements and novel gene families across ecological guilds.</title>
        <authorList>
            <consortium name="Lawrence Berkeley National Laboratory"/>
            <person name="Harder C.B."/>
            <person name="Miyauchi S."/>
            <person name="Viragh M."/>
            <person name="Kuo A."/>
            <person name="Thoen E."/>
            <person name="Andreopoulos B."/>
            <person name="Lu D."/>
            <person name="Skrede I."/>
            <person name="Drula E."/>
            <person name="Henrissat B."/>
            <person name="Morin E."/>
            <person name="Kohler A."/>
            <person name="Barry K."/>
            <person name="LaButti K."/>
            <person name="Morin E."/>
            <person name="Salamov A."/>
            <person name="Lipzen A."/>
            <person name="Mereny Z."/>
            <person name="Hegedus B."/>
            <person name="Baldrian P."/>
            <person name="Stursova M."/>
            <person name="Weitz H."/>
            <person name="Taylor A."/>
            <person name="Grigoriev I.V."/>
            <person name="Nagy L.G."/>
            <person name="Martin F."/>
            <person name="Kauserud H."/>
        </authorList>
    </citation>
    <scope>NUCLEOTIDE SEQUENCE</scope>
    <source>
        <strain evidence="8">CBHHK002</strain>
    </source>
</reference>
<keyword evidence="2" id="KW-0238">DNA-binding</keyword>
<dbReference type="InterPro" id="IPR009057">
    <property type="entry name" value="Homeodomain-like_sf"/>
</dbReference>
<accession>A0AAD7EZZ9</accession>
<proteinExistence type="inferred from homology"/>
<dbReference type="Proteomes" id="UP001218218">
    <property type="component" value="Unassembled WGS sequence"/>
</dbReference>
<gene>
    <name evidence="8" type="ORF">DFH08DRAFT_1074522</name>
</gene>
<dbReference type="Pfam" id="PF05920">
    <property type="entry name" value="Homeobox_KN"/>
    <property type="match status" value="1"/>
</dbReference>